<dbReference type="PROSITE" id="PS50112">
    <property type="entry name" value="PAS"/>
    <property type="match status" value="1"/>
</dbReference>
<evidence type="ECO:0000313" key="13">
    <source>
        <dbReference type="Proteomes" id="UP000000940"/>
    </source>
</evidence>
<dbReference type="FunFam" id="1.10.287.130:FF:000001">
    <property type="entry name" value="Two-component sensor histidine kinase"/>
    <property type="match status" value="1"/>
</dbReference>
<feature type="domain" description="PAS" evidence="11">
    <location>
        <begin position="69"/>
        <end position="104"/>
    </location>
</feature>
<dbReference type="GO" id="GO:0016036">
    <property type="term" value="P:cellular response to phosphate starvation"/>
    <property type="evidence" value="ECO:0007669"/>
    <property type="project" value="TreeGrafter"/>
</dbReference>
<keyword evidence="6 12" id="KW-0418">Kinase</keyword>
<dbReference type="PRINTS" id="PR00344">
    <property type="entry name" value="BCTRLSENSOR"/>
</dbReference>
<dbReference type="Pfam" id="PF02518">
    <property type="entry name" value="HATPase_c"/>
    <property type="match status" value="1"/>
</dbReference>
<evidence type="ECO:0000256" key="6">
    <source>
        <dbReference type="ARBA" id="ARBA00022777"/>
    </source>
</evidence>
<dbReference type="EMBL" id="CP001839">
    <property type="protein sequence ID" value="ADA67238.1"/>
    <property type="molecule type" value="Genomic_DNA"/>
</dbReference>
<evidence type="ECO:0000256" key="7">
    <source>
        <dbReference type="ARBA" id="ARBA00022840"/>
    </source>
</evidence>
<dbReference type="Gene3D" id="1.10.287.130">
    <property type="match status" value="1"/>
</dbReference>
<evidence type="ECO:0000259" key="10">
    <source>
        <dbReference type="PROSITE" id="PS50109"/>
    </source>
</evidence>
<dbReference type="InterPro" id="IPR005467">
    <property type="entry name" value="His_kinase_dom"/>
</dbReference>
<keyword evidence="9" id="KW-0472">Membrane</keyword>
<evidence type="ECO:0000256" key="1">
    <source>
        <dbReference type="ARBA" id="ARBA00000085"/>
    </source>
</evidence>
<dbReference type="PANTHER" id="PTHR45453">
    <property type="entry name" value="PHOSPHATE REGULON SENSOR PROTEIN PHOR"/>
    <property type="match status" value="1"/>
</dbReference>
<keyword evidence="5" id="KW-0547">Nucleotide-binding</keyword>
<dbReference type="Pfam" id="PF13426">
    <property type="entry name" value="PAS_9"/>
    <property type="match status" value="1"/>
</dbReference>
<dbReference type="InterPro" id="IPR003661">
    <property type="entry name" value="HisK_dim/P_dom"/>
</dbReference>
<name>D2C3D4_THEP2</name>
<keyword evidence="3" id="KW-0597">Phosphoprotein</keyword>
<keyword evidence="8" id="KW-0902">Two-component regulatory system</keyword>
<dbReference type="FunFam" id="3.30.565.10:FF:000037">
    <property type="entry name" value="Hybrid sensor histidine kinase/response regulator"/>
    <property type="match status" value="1"/>
</dbReference>
<dbReference type="SUPFAM" id="SSF47384">
    <property type="entry name" value="Homodimeric domain of signal transducing histidine kinase"/>
    <property type="match status" value="1"/>
</dbReference>
<dbReference type="InterPro" id="IPR050351">
    <property type="entry name" value="BphY/WalK/GraS-like"/>
</dbReference>
<dbReference type="EC" id="2.7.13.3" evidence="2"/>
<evidence type="ECO:0000256" key="9">
    <source>
        <dbReference type="ARBA" id="ARBA00023136"/>
    </source>
</evidence>
<dbReference type="SUPFAM" id="SSF55874">
    <property type="entry name" value="ATPase domain of HSP90 chaperone/DNA topoisomerase II/histidine kinase"/>
    <property type="match status" value="1"/>
</dbReference>
<dbReference type="GO" id="GO:0005886">
    <property type="term" value="C:plasma membrane"/>
    <property type="evidence" value="ECO:0007669"/>
    <property type="project" value="TreeGrafter"/>
</dbReference>
<dbReference type="Pfam" id="PF00512">
    <property type="entry name" value="HisKA"/>
    <property type="match status" value="1"/>
</dbReference>
<evidence type="ECO:0000256" key="2">
    <source>
        <dbReference type="ARBA" id="ARBA00012438"/>
    </source>
</evidence>
<dbReference type="InterPro" id="IPR000014">
    <property type="entry name" value="PAS"/>
</dbReference>
<evidence type="ECO:0000256" key="8">
    <source>
        <dbReference type="ARBA" id="ARBA00023012"/>
    </source>
</evidence>
<keyword evidence="13" id="KW-1185">Reference proteome</keyword>
<organism evidence="12 13">
    <name type="scientific">Thermotoga petrophila (strain ATCC BAA-489 / DSM 13996 / JCM 10882 / RKU-10)</name>
    <name type="common">Thermotoga naphthophila</name>
    <dbReference type="NCBI Taxonomy" id="590168"/>
    <lineage>
        <taxon>Bacteria</taxon>
        <taxon>Thermotogati</taxon>
        <taxon>Thermotogota</taxon>
        <taxon>Thermotogae</taxon>
        <taxon>Thermotogales</taxon>
        <taxon>Thermotogaceae</taxon>
        <taxon>Thermotoga</taxon>
    </lineage>
</organism>
<evidence type="ECO:0000313" key="12">
    <source>
        <dbReference type="EMBL" id="ADA67238.1"/>
    </source>
</evidence>
<dbReference type="InterPro" id="IPR036097">
    <property type="entry name" value="HisK_dim/P_sf"/>
</dbReference>
<dbReference type="RefSeq" id="WP_012896362.1">
    <property type="nucleotide sequence ID" value="NC_013642.1"/>
</dbReference>
<dbReference type="SMART" id="SM00388">
    <property type="entry name" value="HisKA"/>
    <property type="match status" value="1"/>
</dbReference>
<evidence type="ECO:0000256" key="5">
    <source>
        <dbReference type="ARBA" id="ARBA00022741"/>
    </source>
</evidence>
<dbReference type="InterPro" id="IPR003594">
    <property type="entry name" value="HATPase_dom"/>
</dbReference>
<dbReference type="SMART" id="SM00387">
    <property type="entry name" value="HATPase_c"/>
    <property type="match status" value="1"/>
</dbReference>
<dbReference type="Proteomes" id="UP000000940">
    <property type="component" value="Chromosome"/>
</dbReference>
<dbReference type="GO" id="GO:0004721">
    <property type="term" value="F:phosphoprotein phosphatase activity"/>
    <property type="evidence" value="ECO:0007669"/>
    <property type="project" value="TreeGrafter"/>
</dbReference>
<dbReference type="GO" id="GO:0005524">
    <property type="term" value="F:ATP binding"/>
    <property type="evidence" value="ECO:0007669"/>
    <property type="project" value="UniProtKB-KW"/>
</dbReference>
<dbReference type="CDD" id="cd00130">
    <property type="entry name" value="PAS"/>
    <property type="match status" value="1"/>
</dbReference>
<evidence type="ECO:0000256" key="3">
    <source>
        <dbReference type="ARBA" id="ARBA00022553"/>
    </source>
</evidence>
<proteinExistence type="predicted"/>
<dbReference type="KEGG" id="tnp:Tnap_1152"/>
<protein>
    <recommendedName>
        <fullName evidence="2">histidine kinase</fullName>
        <ecNumber evidence="2">2.7.13.3</ecNumber>
    </recommendedName>
</protein>
<dbReference type="AlphaFoldDB" id="D2C3D4"/>
<dbReference type="PROSITE" id="PS50109">
    <property type="entry name" value="HIS_KIN"/>
    <property type="match status" value="1"/>
</dbReference>
<feature type="domain" description="Histidine kinase" evidence="10">
    <location>
        <begin position="192"/>
        <end position="412"/>
    </location>
</feature>
<dbReference type="SMART" id="SM00091">
    <property type="entry name" value="PAS"/>
    <property type="match status" value="1"/>
</dbReference>
<gene>
    <name evidence="12" type="ordered locus">Tnap_1152</name>
</gene>
<comment type="catalytic activity">
    <reaction evidence="1">
        <text>ATP + protein L-histidine = ADP + protein N-phospho-L-histidine.</text>
        <dbReference type="EC" id="2.7.13.3"/>
    </reaction>
</comment>
<keyword evidence="4" id="KW-0808">Transferase</keyword>
<evidence type="ECO:0000259" key="11">
    <source>
        <dbReference type="PROSITE" id="PS50112"/>
    </source>
</evidence>
<dbReference type="Gene3D" id="3.30.565.10">
    <property type="entry name" value="Histidine kinase-like ATPase, C-terminal domain"/>
    <property type="match status" value="1"/>
</dbReference>
<dbReference type="HOGENOM" id="CLU_000445_89_2_0"/>
<keyword evidence="7" id="KW-0067">ATP-binding</keyword>
<reference evidence="12 13" key="1">
    <citation type="submission" date="2009-12" db="EMBL/GenBank/DDBJ databases">
        <title>Complete sequence of Thermotoga petrophila RKU-1.</title>
        <authorList>
            <consortium name="US DOE Joint Genome Institute"/>
            <person name="Lucas S."/>
            <person name="Copeland A."/>
            <person name="Lapidus A."/>
            <person name="Glavina del Rio T."/>
            <person name="Dalin E."/>
            <person name="Tice H."/>
            <person name="Bruce D."/>
            <person name="Goodwin L."/>
            <person name="Pitluck S."/>
            <person name="Munk A.C."/>
            <person name="Brettin T."/>
            <person name="Detter J.C."/>
            <person name="Han C."/>
            <person name="Tapia R."/>
            <person name="Larimer F."/>
            <person name="Land M."/>
            <person name="Hauser L."/>
            <person name="Kyrpides N."/>
            <person name="Mikhailova N."/>
            <person name="Nelson K.E."/>
            <person name="Gogarten J.P."/>
            <person name="Noll K.M."/>
        </authorList>
    </citation>
    <scope>NUCLEOTIDE SEQUENCE [LARGE SCALE GENOMIC DNA]</scope>
    <source>
        <strain evidence="13">ATCC BAA-489 / DSM 13996 / JCM 10882 / RKU-10</strain>
    </source>
</reference>
<dbReference type="SUPFAM" id="SSF55785">
    <property type="entry name" value="PYP-like sensor domain (PAS domain)"/>
    <property type="match status" value="1"/>
</dbReference>
<sequence length="412" mass="48022">MSIFLFVVVAVLFVLLFLVFRKRLSEYKILIEKLSDMLGEKDVPPLYLFERLKKYVDNLKETISRVEVSRDNFLTILNSLSEPIFILDREGKITFLNEIARELVQGRINPEGRPYYEIFEDYYINEMVEETIKSEEPQEGTLVTYVGNEKKYFHVKVIPVELKSGDKIFVILFHDVTKERKLDEMRREFIATVSHELRTPLTSIHGYAETLLEDDLENKELVKRFLKIIEEESARMTRLINDLLDLEKMEESEVNFEMKDVDLCEVVEYVYKIIQPIAEENEVDLIVECEDVVVKGNKERLIQMLLNLVDNAVKYTSLKEKGEKKVWVRAYDTPDWVVVEVEDTGPGIPKESQSRIFEKFYRVDKARSRKMGGTGLGLTIVKTIVDKHGGKIEVESEINQGTVMRVFLPKRG</sequence>
<dbReference type="CDD" id="cd00082">
    <property type="entry name" value="HisKA"/>
    <property type="match status" value="1"/>
</dbReference>
<dbReference type="CDD" id="cd00075">
    <property type="entry name" value="HATPase"/>
    <property type="match status" value="1"/>
</dbReference>
<dbReference type="PANTHER" id="PTHR45453:SF1">
    <property type="entry name" value="PHOSPHATE REGULON SENSOR PROTEIN PHOR"/>
    <property type="match status" value="1"/>
</dbReference>
<accession>D2C3D4</accession>
<dbReference type="Gene3D" id="3.30.450.20">
    <property type="entry name" value="PAS domain"/>
    <property type="match status" value="1"/>
</dbReference>
<dbReference type="InterPro" id="IPR004358">
    <property type="entry name" value="Sig_transdc_His_kin-like_C"/>
</dbReference>
<dbReference type="InterPro" id="IPR035965">
    <property type="entry name" value="PAS-like_dom_sf"/>
</dbReference>
<dbReference type="InterPro" id="IPR036890">
    <property type="entry name" value="HATPase_C_sf"/>
</dbReference>
<dbReference type="GO" id="GO:0000155">
    <property type="term" value="F:phosphorelay sensor kinase activity"/>
    <property type="evidence" value="ECO:0007669"/>
    <property type="project" value="InterPro"/>
</dbReference>
<evidence type="ECO:0000256" key="4">
    <source>
        <dbReference type="ARBA" id="ARBA00022679"/>
    </source>
</evidence>